<dbReference type="Proteomes" id="UP000821845">
    <property type="component" value="Chromosome 2"/>
</dbReference>
<organism evidence="1 2">
    <name type="scientific">Hyalomma asiaticum</name>
    <name type="common">Tick</name>
    <dbReference type="NCBI Taxonomy" id="266040"/>
    <lineage>
        <taxon>Eukaryota</taxon>
        <taxon>Metazoa</taxon>
        <taxon>Ecdysozoa</taxon>
        <taxon>Arthropoda</taxon>
        <taxon>Chelicerata</taxon>
        <taxon>Arachnida</taxon>
        <taxon>Acari</taxon>
        <taxon>Parasitiformes</taxon>
        <taxon>Ixodida</taxon>
        <taxon>Ixodoidea</taxon>
        <taxon>Ixodidae</taxon>
        <taxon>Hyalomminae</taxon>
        <taxon>Hyalomma</taxon>
    </lineage>
</organism>
<dbReference type="EMBL" id="CM023482">
    <property type="protein sequence ID" value="KAH6939203.1"/>
    <property type="molecule type" value="Genomic_DNA"/>
</dbReference>
<sequence>MAHARQREAELETVGATSDVFLALKIPRHISWAFVYLPTLDAVLQFLQNEATSLRVARAVITTVVVRQRTHAEKNPTRRTTGRAVGQEVTNLDPRCPFVTRAQWTGGGAASLQCHLPAALLGNKRRNACQDGVPVAHSSSAESLLQPRNRQPRHKQQLPIEASLWYQGGGSKPPSYI</sequence>
<gene>
    <name evidence="1" type="ORF">HPB50_016511</name>
</gene>
<evidence type="ECO:0000313" key="1">
    <source>
        <dbReference type="EMBL" id="KAH6939203.1"/>
    </source>
</evidence>
<proteinExistence type="predicted"/>
<keyword evidence="2" id="KW-1185">Reference proteome</keyword>
<protein>
    <submittedName>
        <fullName evidence="1">Uncharacterized protein</fullName>
    </submittedName>
</protein>
<accession>A0ACB7SWW1</accession>
<comment type="caution">
    <text evidence="1">The sequence shown here is derived from an EMBL/GenBank/DDBJ whole genome shotgun (WGS) entry which is preliminary data.</text>
</comment>
<name>A0ACB7SWW1_HYAAI</name>
<evidence type="ECO:0000313" key="2">
    <source>
        <dbReference type="Proteomes" id="UP000821845"/>
    </source>
</evidence>
<reference evidence="1" key="1">
    <citation type="submission" date="2020-05" db="EMBL/GenBank/DDBJ databases">
        <title>Large-scale comparative analyses of tick genomes elucidate their genetic diversity and vector capacities.</title>
        <authorList>
            <person name="Jia N."/>
            <person name="Wang J."/>
            <person name="Shi W."/>
            <person name="Du L."/>
            <person name="Sun Y."/>
            <person name="Zhan W."/>
            <person name="Jiang J."/>
            <person name="Wang Q."/>
            <person name="Zhang B."/>
            <person name="Ji P."/>
            <person name="Sakyi L.B."/>
            <person name="Cui X."/>
            <person name="Yuan T."/>
            <person name="Jiang B."/>
            <person name="Yang W."/>
            <person name="Lam T.T.-Y."/>
            <person name="Chang Q."/>
            <person name="Ding S."/>
            <person name="Wang X."/>
            <person name="Zhu J."/>
            <person name="Ruan X."/>
            <person name="Zhao L."/>
            <person name="Wei J."/>
            <person name="Que T."/>
            <person name="Du C."/>
            <person name="Cheng J."/>
            <person name="Dai P."/>
            <person name="Han X."/>
            <person name="Huang E."/>
            <person name="Gao Y."/>
            <person name="Liu J."/>
            <person name="Shao H."/>
            <person name="Ye R."/>
            <person name="Li L."/>
            <person name="Wei W."/>
            <person name="Wang X."/>
            <person name="Wang C."/>
            <person name="Yang T."/>
            <person name="Huo Q."/>
            <person name="Li W."/>
            <person name="Guo W."/>
            <person name="Chen H."/>
            <person name="Zhou L."/>
            <person name="Ni X."/>
            <person name="Tian J."/>
            <person name="Zhou Y."/>
            <person name="Sheng Y."/>
            <person name="Liu T."/>
            <person name="Pan Y."/>
            <person name="Xia L."/>
            <person name="Li J."/>
            <person name="Zhao F."/>
            <person name="Cao W."/>
        </authorList>
    </citation>
    <scope>NUCLEOTIDE SEQUENCE</scope>
    <source>
        <strain evidence="1">Hyas-2018</strain>
    </source>
</reference>